<dbReference type="RefSeq" id="WP_064025897.1">
    <property type="nucleotide sequence ID" value="NZ_LUUL01000061.1"/>
</dbReference>
<name>A0AA91DE49_9GAMM</name>
<dbReference type="PANTHER" id="PTHR34580:SF3">
    <property type="entry name" value="PROTEIN PAFB"/>
    <property type="match status" value="1"/>
</dbReference>
<evidence type="ECO:0000313" key="5">
    <source>
        <dbReference type="Proteomes" id="UP000077734"/>
    </source>
</evidence>
<feature type="domain" description="WYL" evidence="1">
    <location>
        <begin position="126"/>
        <end position="190"/>
    </location>
</feature>
<dbReference type="AlphaFoldDB" id="A0AA91DE49"/>
<dbReference type="InterPro" id="IPR026881">
    <property type="entry name" value="WYL_dom"/>
</dbReference>
<reference evidence="4 5" key="1">
    <citation type="submission" date="2016-03" db="EMBL/GenBank/DDBJ databases">
        <authorList>
            <person name="Heylen K."/>
            <person name="De Vos P."/>
            <person name="Vekeman B."/>
        </authorList>
    </citation>
    <scope>NUCLEOTIDE SEQUENCE [LARGE SCALE GENOMIC DNA]</scope>
    <source>
        <strain evidence="4 5">R-49807</strain>
    </source>
</reference>
<accession>A0AA91DE49</accession>
<dbReference type="EMBL" id="LUUL01000061">
    <property type="protein sequence ID" value="OAI27891.1"/>
    <property type="molecule type" value="Genomic_DNA"/>
</dbReference>
<dbReference type="InterPro" id="IPR059020">
    <property type="entry name" value="CapW_CTD"/>
</dbReference>
<dbReference type="PIRSF" id="PIRSF015558">
    <property type="entry name" value="Txn_reg_DeoR_prd"/>
    <property type="match status" value="1"/>
</dbReference>
<dbReference type="PROSITE" id="PS52050">
    <property type="entry name" value="WYL"/>
    <property type="match status" value="1"/>
</dbReference>
<dbReference type="PANTHER" id="PTHR34580">
    <property type="match status" value="1"/>
</dbReference>
<evidence type="ECO:0000259" key="2">
    <source>
        <dbReference type="Pfam" id="PF26107"/>
    </source>
</evidence>
<organism evidence="4 5">
    <name type="scientific">Methylomonas koyamae</name>
    <dbReference type="NCBI Taxonomy" id="702114"/>
    <lineage>
        <taxon>Bacteria</taxon>
        <taxon>Pseudomonadati</taxon>
        <taxon>Pseudomonadota</taxon>
        <taxon>Gammaproteobacteria</taxon>
        <taxon>Methylococcales</taxon>
        <taxon>Methylococcaceae</taxon>
        <taxon>Methylomonas</taxon>
    </lineage>
</organism>
<evidence type="ECO:0000259" key="1">
    <source>
        <dbReference type="Pfam" id="PF13280"/>
    </source>
</evidence>
<protein>
    <submittedName>
        <fullName evidence="4">WYL domain-containing protein</fullName>
    </submittedName>
</protein>
<comment type="caution">
    <text evidence="4">The sequence shown here is derived from an EMBL/GenBank/DDBJ whole genome shotgun (WGS) entry which is preliminary data.</text>
</comment>
<dbReference type="InterPro" id="IPR059019">
    <property type="entry name" value="WHD_CapW"/>
</dbReference>
<dbReference type="Pfam" id="PF13280">
    <property type="entry name" value="WYL"/>
    <property type="match status" value="1"/>
</dbReference>
<feature type="domain" description="DNA-binding transcriptional repressor CapW winged helix-turn-helix" evidence="3">
    <location>
        <begin position="18"/>
        <end position="92"/>
    </location>
</feature>
<gene>
    <name evidence="4" type="ORF">A1356_07875</name>
</gene>
<feature type="domain" description="DNA-binding transcriptional repressor CapW C-terminal dimerisation" evidence="2">
    <location>
        <begin position="215"/>
        <end position="281"/>
    </location>
</feature>
<dbReference type="Pfam" id="PF26107">
    <property type="entry name" value="BrxR_CTD"/>
    <property type="match status" value="1"/>
</dbReference>
<dbReference type="InterPro" id="IPR051534">
    <property type="entry name" value="CBASS_pafABC_assoc_protein"/>
</dbReference>
<dbReference type="Pfam" id="PF26109">
    <property type="entry name" value="WHD_BrxR"/>
    <property type="match status" value="1"/>
</dbReference>
<evidence type="ECO:0000313" key="4">
    <source>
        <dbReference type="EMBL" id="OAI27891.1"/>
    </source>
</evidence>
<evidence type="ECO:0000259" key="3">
    <source>
        <dbReference type="Pfam" id="PF26109"/>
    </source>
</evidence>
<sequence length="301" mass="34088">MNSETQPTATLEALSHAQRERLIFIEFRLYFLGDIGRQDLMQRFGIAPAVATRDFALYRELFPSNIDFDNKSKSYVIAPTFSPAFKHSAERVLTALSRGFGDGIGGSSEPLLTCELPKVLNQPSMEILASIARAIHQQKIVSIDYTSHSSGFSTREIAPFALVHDGLRWHVRAYDRKRPDFLDFVITRIPRSQLIEEGQVLPHELPSADIQWNRIVELDLVPHPNQEHPEIIENDYGMTDGVLHLKMRAAVAGYVLRQWIVDCSSGHSLQGNEYRLWLRNHLALYGVSSAKFAPGYEFPEV</sequence>
<proteinExistence type="predicted"/>
<keyword evidence="5" id="KW-1185">Reference proteome</keyword>
<dbReference type="Proteomes" id="UP000077734">
    <property type="component" value="Unassembled WGS sequence"/>
</dbReference>
<dbReference type="InterPro" id="IPR016634">
    <property type="entry name" value="CapW-like"/>
</dbReference>